<protein>
    <submittedName>
        <fullName evidence="1">Uncharacterized protein</fullName>
    </submittedName>
</protein>
<evidence type="ECO:0000313" key="2">
    <source>
        <dbReference type="Proteomes" id="UP000030706"/>
    </source>
</evidence>
<organism evidence="1 2">
    <name type="scientific">Aureobasidium pullulans EXF-150</name>
    <dbReference type="NCBI Taxonomy" id="1043002"/>
    <lineage>
        <taxon>Eukaryota</taxon>
        <taxon>Fungi</taxon>
        <taxon>Dikarya</taxon>
        <taxon>Ascomycota</taxon>
        <taxon>Pezizomycotina</taxon>
        <taxon>Dothideomycetes</taxon>
        <taxon>Dothideomycetidae</taxon>
        <taxon>Dothideales</taxon>
        <taxon>Saccotheciaceae</taxon>
        <taxon>Aureobasidium</taxon>
    </lineage>
</organism>
<name>A0A074XWY9_AURPU</name>
<dbReference type="HOGENOM" id="CLU_1885374_0_0_1"/>
<dbReference type="GeneID" id="40745672"/>
<accession>A0A074XWY9</accession>
<reference evidence="1 2" key="1">
    <citation type="journal article" date="2014" name="BMC Genomics">
        <title>Genome sequencing of four Aureobasidium pullulans varieties: biotechnological potential, stress tolerance, and description of new species.</title>
        <authorList>
            <person name="Gostin Ar C."/>
            <person name="Ohm R.A."/>
            <person name="Kogej T."/>
            <person name="Sonjak S."/>
            <person name="Turk M."/>
            <person name="Zajc J."/>
            <person name="Zalar P."/>
            <person name="Grube M."/>
            <person name="Sun H."/>
            <person name="Han J."/>
            <person name="Sharma A."/>
            <person name="Chiniquy J."/>
            <person name="Ngan C.Y."/>
            <person name="Lipzen A."/>
            <person name="Barry K."/>
            <person name="Grigoriev I.V."/>
            <person name="Gunde-Cimerman N."/>
        </authorList>
    </citation>
    <scope>NUCLEOTIDE SEQUENCE [LARGE SCALE GENOMIC DNA]</scope>
    <source>
        <strain evidence="1 2">EXF-150</strain>
    </source>
</reference>
<dbReference type="RefSeq" id="XP_029766202.1">
    <property type="nucleotide sequence ID" value="XM_029903366.1"/>
</dbReference>
<dbReference type="EMBL" id="KL584974">
    <property type="protein sequence ID" value="KEQ90015.1"/>
    <property type="molecule type" value="Genomic_DNA"/>
</dbReference>
<keyword evidence="2" id="KW-1185">Reference proteome</keyword>
<gene>
    <name evidence="1" type="ORF">M438DRAFT_330970</name>
</gene>
<evidence type="ECO:0000313" key="1">
    <source>
        <dbReference type="EMBL" id="KEQ90015.1"/>
    </source>
</evidence>
<sequence length="135" mass="15096">MLTNEILCKDVQQSKETSEETLNEFSSHSAKAMRRVFGASITTDDMAELQSAIEPHISIVQDLHLQEAQYSLEMLPALEDDLLVAFDAREMDDMNNENKGVLQASVFPVVLKRVLADNSEMRWIVISKAKTATAP</sequence>
<proteinExistence type="predicted"/>
<dbReference type="AlphaFoldDB" id="A0A074XWY9"/>
<dbReference type="Proteomes" id="UP000030706">
    <property type="component" value="Unassembled WGS sequence"/>
</dbReference>